<gene>
    <name evidence="3" type="ORF">AWE51_25965</name>
</gene>
<name>A0A162XAL7_9FLAO</name>
<evidence type="ECO:0000259" key="2">
    <source>
        <dbReference type="SMART" id="SM00860"/>
    </source>
</evidence>
<sequence>MEEIINKYLNEIVSLEINSKPGDVETEMLDNSADNNKEWKNWIPIQSTVTDLELSELEKEIGHRLPDSYKKFLKIKHFYELYIAECSFCSHPINTWRAKLMEMIFDGYPSEDLIETGRIPFASWSDWGLLCFDTTAKCENNNYPIVLWDHEVYDQFEFQYSNFENMLEELAIEHEEQKEE</sequence>
<reference evidence="3 4" key="1">
    <citation type="submission" date="2016-01" db="EMBL/GenBank/DDBJ databases">
        <title>The draft genome sequence of Aquimarina sp. RZW4-3-2.</title>
        <authorList>
            <person name="Wang Y."/>
        </authorList>
    </citation>
    <scope>NUCLEOTIDE SEQUENCE [LARGE SCALE GENOMIC DNA]</scope>
    <source>
        <strain evidence="3 4">RZW4-3-2</strain>
    </source>
</reference>
<evidence type="ECO:0000256" key="1">
    <source>
        <dbReference type="SAM" id="Coils"/>
    </source>
</evidence>
<keyword evidence="1" id="KW-0175">Coiled coil</keyword>
<dbReference type="RefSeq" id="WP_066319028.1">
    <property type="nucleotide sequence ID" value="NZ_LQRT01000053.1"/>
</dbReference>
<accession>A0A162XAL7</accession>
<organism evidence="3 4">
    <name type="scientific">Aquimarina aggregata</name>
    <dbReference type="NCBI Taxonomy" id="1642818"/>
    <lineage>
        <taxon>Bacteria</taxon>
        <taxon>Pseudomonadati</taxon>
        <taxon>Bacteroidota</taxon>
        <taxon>Flavobacteriia</taxon>
        <taxon>Flavobacteriales</taxon>
        <taxon>Flavobacteriaceae</taxon>
        <taxon>Aquimarina</taxon>
    </lineage>
</organism>
<proteinExistence type="predicted"/>
<comment type="caution">
    <text evidence="3">The sequence shown here is derived from an EMBL/GenBank/DDBJ whole genome shotgun (WGS) entry which is preliminary data.</text>
</comment>
<keyword evidence="4" id="KW-1185">Reference proteome</keyword>
<dbReference type="InterPro" id="IPR018958">
    <property type="entry name" value="Knr4/Smi1-like_dom"/>
</dbReference>
<feature type="coiled-coil region" evidence="1">
    <location>
        <begin position="153"/>
        <end position="180"/>
    </location>
</feature>
<dbReference type="OrthoDB" id="8611998at2"/>
<dbReference type="Proteomes" id="UP000076715">
    <property type="component" value="Unassembled WGS sequence"/>
</dbReference>
<evidence type="ECO:0000313" key="3">
    <source>
        <dbReference type="EMBL" id="KZS38521.1"/>
    </source>
</evidence>
<dbReference type="AlphaFoldDB" id="A0A162XAL7"/>
<protein>
    <recommendedName>
        <fullName evidence="2">Knr4/Smi1-like domain-containing protein</fullName>
    </recommendedName>
</protein>
<dbReference type="EMBL" id="LQRT01000053">
    <property type="protein sequence ID" value="KZS38521.1"/>
    <property type="molecule type" value="Genomic_DNA"/>
</dbReference>
<feature type="domain" description="Knr4/Smi1-like" evidence="2">
    <location>
        <begin position="48"/>
        <end position="169"/>
    </location>
</feature>
<dbReference type="InterPro" id="IPR037883">
    <property type="entry name" value="Knr4/Smi1-like_sf"/>
</dbReference>
<dbReference type="SUPFAM" id="SSF160631">
    <property type="entry name" value="SMI1/KNR4-like"/>
    <property type="match status" value="1"/>
</dbReference>
<dbReference type="Gene3D" id="3.40.1580.10">
    <property type="entry name" value="SMI1/KNR4-like"/>
    <property type="match status" value="1"/>
</dbReference>
<evidence type="ECO:0000313" key="4">
    <source>
        <dbReference type="Proteomes" id="UP000076715"/>
    </source>
</evidence>
<dbReference type="Pfam" id="PF09346">
    <property type="entry name" value="SMI1_KNR4"/>
    <property type="match status" value="1"/>
</dbReference>
<dbReference type="SMART" id="SM00860">
    <property type="entry name" value="SMI1_KNR4"/>
    <property type="match status" value="1"/>
</dbReference>